<name>D7CV68_TRURR</name>
<dbReference type="GO" id="GO:0051287">
    <property type="term" value="F:NAD binding"/>
    <property type="evidence" value="ECO:0007669"/>
    <property type="project" value="UniProtKB-UniRule"/>
</dbReference>
<dbReference type="EMBL" id="CP002049">
    <property type="protein sequence ID" value="ADI15895.1"/>
    <property type="molecule type" value="Genomic_DNA"/>
</dbReference>
<feature type="active site" description="Proton acceptor" evidence="10">
    <location>
        <position position="156"/>
    </location>
</feature>
<sequence length="249" mass="25878">MTETGARVALVTGSSRGLGRAIALELGRLGFTVAVHYATSEGPAAEVAEQLRAQGGRAEVFCADVSQEAACTALVKAVSDRLGRLDVLVNNAGITRDGLALRLKADDWAQVLETNLSSAFYLSKAALRGMLSRKWGRIINVSSVVALNGNPGQANYIAAKAGLLGLTKALAQEYGARGVTVNAVAPGFIVSDMTAGLPEELKRSYLARIPAGRFGEPHEVAAAVAFFASEGAAYVNGQTLAIDGGMVMR</sequence>
<keyword evidence="9 12" id="KW-0275">Fatty acid biosynthesis</keyword>
<feature type="binding site" evidence="11">
    <location>
        <position position="189"/>
    </location>
    <ligand>
        <name>NADP(+)</name>
        <dbReference type="ChEBI" id="CHEBI:58349"/>
    </ligand>
</feature>
<proteinExistence type="inferred from homology"/>
<dbReference type="CDD" id="cd05333">
    <property type="entry name" value="BKR_SDR_c"/>
    <property type="match status" value="1"/>
</dbReference>
<dbReference type="FunFam" id="3.40.50.720:FF:000037">
    <property type="entry name" value="3-oxoacyl-[acyl-carrier-protein] reductase FabG"/>
    <property type="match status" value="1"/>
</dbReference>
<evidence type="ECO:0000256" key="8">
    <source>
        <dbReference type="ARBA" id="ARBA00023098"/>
    </source>
</evidence>
<organism evidence="14 15">
    <name type="scientific">Truepera radiovictrix (strain DSM 17093 / CIP 108686 / LMG 22925 / RQ-24)</name>
    <dbReference type="NCBI Taxonomy" id="649638"/>
    <lineage>
        <taxon>Bacteria</taxon>
        <taxon>Thermotogati</taxon>
        <taxon>Deinococcota</taxon>
        <taxon>Deinococci</taxon>
        <taxon>Trueperales</taxon>
        <taxon>Trueperaceae</taxon>
        <taxon>Truepera</taxon>
    </lineage>
</organism>
<keyword evidence="7 12" id="KW-0560">Oxidoreductase</keyword>
<feature type="binding site" evidence="11">
    <location>
        <begin position="13"/>
        <end position="16"/>
    </location>
    <ligand>
        <name>NADP(+)</name>
        <dbReference type="ChEBI" id="CHEBI:58349"/>
    </ligand>
</feature>
<comment type="pathway">
    <text evidence="1 12">Lipid metabolism; fatty acid biosynthesis.</text>
</comment>
<accession>D7CV68</accession>
<dbReference type="KEGG" id="tra:Trad_2793"/>
<dbReference type="NCBIfam" id="NF009466">
    <property type="entry name" value="PRK12826.1-2"/>
    <property type="match status" value="1"/>
</dbReference>
<reference evidence="15" key="1">
    <citation type="submission" date="2010-05" db="EMBL/GenBank/DDBJ databases">
        <title>The complete genome of Truepera radiovictris DSM 17093.</title>
        <authorList>
            <consortium name="US DOE Joint Genome Institute (JGI-PGF)"/>
            <person name="Lucas S."/>
            <person name="Copeland A."/>
            <person name="Lapidus A."/>
            <person name="Glavina del Rio T."/>
            <person name="Dalin E."/>
            <person name="Tice H."/>
            <person name="Bruce D."/>
            <person name="Goodwin L."/>
            <person name="Pitluck S."/>
            <person name="Kyrpides N."/>
            <person name="Mavromatis K."/>
            <person name="Ovchinnikova G."/>
            <person name="Munk A.C."/>
            <person name="Detter J.C."/>
            <person name="Han C."/>
            <person name="Tapia R."/>
            <person name="Land M."/>
            <person name="Hauser L."/>
            <person name="Markowitz V."/>
            <person name="Cheng J.-F."/>
            <person name="Hugenholtz P."/>
            <person name="Woyke T."/>
            <person name="Wu D."/>
            <person name="Tindall B."/>
            <person name="Pomrenke H.G."/>
            <person name="Brambilla E."/>
            <person name="Klenk H.-P."/>
            <person name="Eisen J.A."/>
        </authorList>
    </citation>
    <scope>NUCLEOTIDE SEQUENCE [LARGE SCALE GENOMIC DNA]</scope>
    <source>
        <strain evidence="15">DSM 17093 / CIP 108686 / LMG 22925 / RQ-24</strain>
    </source>
</reference>
<dbReference type="InterPro" id="IPR057326">
    <property type="entry name" value="KR_dom"/>
</dbReference>
<evidence type="ECO:0000256" key="7">
    <source>
        <dbReference type="ARBA" id="ARBA00023002"/>
    </source>
</evidence>
<feature type="domain" description="Ketoreductase" evidence="13">
    <location>
        <begin position="7"/>
        <end position="187"/>
    </location>
</feature>
<gene>
    <name evidence="14" type="ordered locus">Trad_2793</name>
</gene>
<dbReference type="InterPro" id="IPR002347">
    <property type="entry name" value="SDR_fam"/>
</dbReference>
<dbReference type="STRING" id="649638.Trad_2793"/>
<comment type="similarity">
    <text evidence="2 12">Belongs to the short-chain dehydrogenases/reductases (SDR) family.</text>
</comment>
<dbReference type="OrthoDB" id="9804774at2"/>
<dbReference type="PANTHER" id="PTHR42879">
    <property type="entry name" value="3-OXOACYL-(ACYL-CARRIER-PROTEIN) REDUCTASE"/>
    <property type="match status" value="1"/>
</dbReference>
<evidence type="ECO:0000313" key="14">
    <source>
        <dbReference type="EMBL" id="ADI15895.1"/>
    </source>
</evidence>
<dbReference type="eggNOG" id="COG1028">
    <property type="taxonomic scope" value="Bacteria"/>
</dbReference>
<keyword evidence="5 12" id="KW-0276">Fatty acid metabolism</keyword>
<dbReference type="Gene3D" id="3.40.50.720">
    <property type="entry name" value="NAD(P)-binding Rossmann-like Domain"/>
    <property type="match status" value="1"/>
</dbReference>
<keyword evidence="15" id="KW-1185">Reference proteome</keyword>
<dbReference type="AlphaFoldDB" id="D7CV68"/>
<dbReference type="PANTHER" id="PTHR42879:SF2">
    <property type="entry name" value="3-OXOACYL-[ACYL-CARRIER-PROTEIN] REDUCTASE FABG"/>
    <property type="match status" value="1"/>
</dbReference>
<dbReference type="SMART" id="SM00822">
    <property type="entry name" value="PKS_KR"/>
    <property type="match status" value="1"/>
</dbReference>
<evidence type="ECO:0000259" key="13">
    <source>
        <dbReference type="SMART" id="SM00822"/>
    </source>
</evidence>
<dbReference type="HOGENOM" id="CLU_010194_1_3_0"/>
<keyword evidence="8 12" id="KW-0443">Lipid metabolism</keyword>
<evidence type="ECO:0000256" key="12">
    <source>
        <dbReference type="RuleBase" id="RU366074"/>
    </source>
</evidence>
<comment type="subunit">
    <text evidence="12">Homotetramer.</text>
</comment>
<dbReference type="InterPro" id="IPR011284">
    <property type="entry name" value="3oxo_ACP_reduc"/>
</dbReference>
<dbReference type="GO" id="GO:0006633">
    <property type="term" value="P:fatty acid biosynthetic process"/>
    <property type="evidence" value="ECO:0007669"/>
    <property type="project" value="UniProtKB-UniPathway"/>
</dbReference>
<comment type="catalytic activity">
    <reaction evidence="12">
        <text>a (3R)-hydroxyacyl-[ACP] + NADP(+) = a 3-oxoacyl-[ACP] + NADPH + H(+)</text>
        <dbReference type="Rhea" id="RHEA:17397"/>
        <dbReference type="Rhea" id="RHEA-COMP:9916"/>
        <dbReference type="Rhea" id="RHEA-COMP:9945"/>
        <dbReference type="ChEBI" id="CHEBI:15378"/>
        <dbReference type="ChEBI" id="CHEBI:57783"/>
        <dbReference type="ChEBI" id="CHEBI:58349"/>
        <dbReference type="ChEBI" id="CHEBI:78776"/>
        <dbReference type="ChEBI" id="CHEBI:78827"/>
        <dbReference type="EC" id="1.1.1.100"/>
    </reaction>
</comment>
<dbReference type="SUPFAM" id="SSF51735">
    <property type="entry name" value="NAD(P)-binding Rossmann-fold domains"/>
    <property type="match status" value="1"/>
</dbReference>
<evidence type="ECO:0000256" key="11">
    <source>
        <dbReference type="PIRSR" id="PIRSR611284-2"/>
    </source>
</evidence>
<reference evidence="14 15" key="2">
    <citation type="journal article" date="2011" name="Stand. Genomic Sci.">
        <title>Complete genome sequence of Truepera radiovictrix type strain (RQ-24).</title>
        <authorList>
            <person name="Ivanova N."/>
            <person name="Rohde C."/>
            <person name="Munk C."/>
            <person name="Nolan M."/>
            <person name="Lucas S."/>
            <person name="Del Rio T.G."/>
            <person name="Tice H."/>
            <person name="Deshpande S."/>
            <person name="Cheng J.F."/>
            <person name="Tapia R."/>
            <person name="Han C."/>
            <person name="Goodwin L."/>
            <person name="Pitluck S."/>
            <person name="Liolios K."/>
            <person name="Mavromatis K."/>
            <person name="Mikhailova N."/>
            <person name="Pati A."/>
            <person name="Chen A."/>
            <person name="Palaniappan K."/>
            <person name="Land M."/>
            <person name="Hauser L."/>
            <person name="Chang Y.J."/>
            <person name="Jeffries C.D."/>
            <person name="Brambilla E."/>
            <person name="Rohde M."/>
            <person name="Goker M."/>
            <person name="Tindall B.J."/>
            <person name="Woyke T."/>
            <person name="Bristow J."/>
            <person name="Eisen J.A."/>
            <person name="Markowitz V."/>
            <person name="Hugenholtz P."/>
            <person name="Kyrpides N.C."/>
            <person name="Klenk H.P."/>
            <person name="Lapidus A."/>
        </authorList>
    </citation>
    <scope>NUCLEOTIDE SEQUENCE [LARGE SCALE GENOMIC DNA]</scope>
    <source>
        <strain evidence="15">DSM 17093 / CIP 108686 / LMG 22925 / RQ-24</strain>
    </source>
</reference>
<evidence type="ECO:0000256" key="5">
    <source>
        <dbReference type="ARBA" id="ARBA00022832"/>
    </source>
</evidence>
<protein>
    <recommendedName>
        <fullName evidence="3 12">3-oxoacyl-[acyl-carrier-protein] reductase</fullName>
        <ecNumber evidence="3 12">1.1.1.100</ecNumber>
    </recommendedName>
</protein>
<dbReference type="NCBIfam" id="TIGR01830">
    <property type="entry name" value="3oxo_ACP_reduc"/>
    <property type="match status" value="1"/>
</dbReference>
<evidence type="ECO:0000256" key="3">
    <source>
        <dbReference type="ARBA" id="ARBA00012948"/>
    </source>
</evidence>
<dbReference type="PRINTS" id="PR00081">
    <property type="entry name" value="GDHRDH"/>
</dbReference>
<evidence type="ECO:0000256" key="2">
    <source>
        <dbReference type="ARBA" id="ARBA00006484"/>
    </source>
</evidence>
<keyword evidence="4 12" id="KW-0444">Lipid biosynthesis</keyword>
<evidence type="ECO:0000256" key="6">
    <source>
        <dbReference type="ARBA" id="ARBA00022857"/>
    </source>
</evidence>
<evidence type="ECO:0000256" key="4">
    <source>
        <dbReference type="ARBA" id="ARBA00022516"/>
    </source>
</evidence>
<dbReference type="PRINTS" id="PR00080">
    <property type="entry name" value="SDRFAMILY"/>
</dbReference>
<comment type="function">
    <text evidence="12">Catalyzes the NADPH-dependent reduction of beta-ketoacyl-ACP substrates to beta-hydroxyacyl-ACP products, the first reductive step in the elongation cycle of fatty acid biosynthesis.</text>
</comment>
<keyword evidence="6 11" id="KW-0521">NADP</keyword>
<evidence type="ECO:0000313" key="15">
    <source>
        <dbReference type="Proteomes" id="UP000000379"/>
    </source>
</evidence>
<dbReference type="InterPro" id="IPR036291">
    <property type="entry name" value="NAD(P)-bd_dom_sf"/>
</dbReference>
<feature type="binding site" evidence="11">
    <location>
        <position position="39"/>
    </location>
    <ligand>
        <name>NADP(+)</name>
        <dbReference type="ChEBI" id="CHEBI:58349"/>
    </ligand>
</feature>
<dbReference type="Pfam" id="PF13561">
    <property type="entry name" value="adh_short_C2"/>
    <property type="match status" value="1"/>
</dbReference>
<dbReference type="GO" id="GO:0004316">
    <property type="term" value="F:3-oxoacyl-[acyl-carrier-protein] reductase (NADPH) activity"/>
    <property type="evidence" value="ECO:0007669"/>
    <property type="project" value="UniProtKB-UniRule"/>
</dbReference>
<dbReference type="Proteomes" id="UP000000379">
    <property type="component" value="Chromosome"/>
</dbReference>
<dbReference type="RefSeq" id="WP_013179254.1">
    <property type="nucleotide sequence ID" value="NC_014221.1"/>
</dbReference>
<dbReference type="UniPathway" id="UPA00094"/>
<feature type="binding site" evidence="11">
    <location>
        <position position="91"/>
    </location>
    <ligand>
        <name>NADP(+)</name>
        <dbReference type="ChEBI" id="CHEBI:58349"/>
    </ligand>
</feature>
<dbReference type="InterPro" id="IPR050259">
    <property type="entry name" value="SDR"/>
</dbReference>
<evidence type="ECO:0000256" key="10">
    <source>
        <dbReference type="PIRSR" id="PIRSR611284-1"/>
    </source>
</evidence>
<evidence type="ECO:0000256" key="1">
    <source>
        <dbReference type="ARBA" id="ARBA00005194"/>
    </source>
</evidence>
<feature type="binding site" evidence="11">
    <location>
        <begin position="156"/>
        <end position="160"/>
    </location>
    <ligand>
        <name>NADP(+)</name>
        <dbReference type="ChEBI" id="CHEBI:58349"/>
    </ligand>
</feature>
<dbReference type="EC" id="1.1.1.100" evidence="3 12"/>
<evidence type="ECO:0000256" key="9">
    <source>
        <dbReference type="ARBA" id="ARBA00023160"/>
    </source>
</evidence>